<dbReference type="GO" id="GO:0005737">
    <property type="term" value="C:cytoplasm"/>
    <property type="evidence" value="ECO:0007669"/>
    <property type="project" value="InterPro"/>
</dbReference>
<dbReference type="SMART" id="SM00306">
    <property type="entry name" value="HintN"/>
    <property type="match status" value="1"/>
</dbReference>
<feature type="region of interest" description="Disordered" evidence="5">
    <location>
        <begin position="1273"/>
        <end position="1299"/>
    </location>
</feature>
<dbReference type="eggNOG" id="COG1372">
    <property type="taxonomic scope" value="Bacteria"/>
</dbReference>
<dbReference type="Gene3D" id="2.170.16.10">
    <property type="entry name" value="Hedgehog/Intein (Hint) domain"/>
    <property type="match status" value="1"/>
</dbReference>
<dbReference type="Pfam" id="PF07591">
    <property type="entry name" value="PT-HINT"/>
    <property type="match status" value="1"/>
</dbReference>
<evidence type="ECO:0000256" key="1">
    <source>
        <dbReference type="ARBA" id="ARBA00004613"/>
    </source>
</evidence>
<keyword evidence="6" id="KW-0732">Signal</keyword>
<keyword evidence="4" id="KW-0843">Virulence</keyword>
<evidence type="ECO:0000256" key="2">
    <source>
        <dbReference type="ARBA" id="ARBA00022525"/>
    </source>
</evidence>
<dbReference type="Gene3D" id="2.180.10.10">
    <property type="entry name" value="RHS repeat-associated core"/>
    <property type="match status" value="2"/>
</dbReference>
<dbReference type="PROSITE" id="PS50818">
    <property type="entry name" value="INTEIN_C_TER"/>
    <property type="match status" value="1"/>
</dbReference>
<dbReference type="Proteomes" id="UP000005801">
    <property type="component" value="Unassembled WGS sequence"/>
</dbReference>
<dbReference type="EMBL" id="ABCS01000018">
    <property type="protein sequence ID" value="EDM79606.1"/>
    <property type="molecule type" value="Genomic_DNA"/>
</dbReference>
<dbReference type="CDD" id="cd00081">
    <property type="entry name" value="Hint"/>
    <property type="match status" value="1"/>
</dbReference>
<feature type="compositionally biased region" description="Low complexity" evidence="5">
    <location>
        <begin position="1917"/>
        <end position="1941"/>
    </location>
</feature>
<keyword evidence="2" id="KW-0964">Secreted</keyword>
<proteinExistence type="predicted"/>
<comment type="caution">
    <text evidence="8">The sequence shown here is derived from an EMBL/GenBank/DDBJ whole genome shotgun (WGS) entry which is preliminary data.</text>
</comment>
<dbReference type="PANTHER" id="PTHR32305">
    <property type="match status" value="1"/>
</dbReference>
<dbReference type="InterPro" id="IPR022385">
    <property type="entry name" value="Rhs_assc_core"/>
</dbReference>
<reference evidence="8 9" key="1">
    <citation type="submission" date="2007-06" db="EMBL/GenBank/DDBJ databases">
        <authorList>
            <person name="Shimkets L."/>
            <person name="Ferriera S."/>
            <person name="Johnson J."/>
            <person name="Kravitz S."/>
            <person name="Beeson K."/>
            <person name="Sutton G."/>
            <person name="Rogers Y.-H."/>
            <person name="Friedman R."/>
            <person name="Frazier M."/>
            <person name="Venter J.C."/>
        </authorList>
    </citation>
    <scope>NUCLEOTIDE SEQUENCE [LARGE SCALE GENOMIC DNA]</scope>
    <source>
        <strain evidence="8 9">SIR-1</strain>
    </source>
</reference>
<dbReference type="InterPro" id="IPR056823">
    <property type="entry name" value="TEN-like_YD-shell"/>
</dbReference>
<dbReference type="SUPFAM" id="SSF69318">
    <property type="entry name" value="Integrin alpha N-terminal domain"/>
    <property type="match status" value="1"/>
</dbReference>
<dbReference type="InterPro" id="IPR050708">
    <property type="entry name" value="T6SS_VgrG/RHS"/>
</dbReference>
<feature type="signal peptide" evidence="6">
    <location>
        <begin position="1"/>
        <end position="17"/>
    </location>
</feature>
<dbReference type="STRING" id="391625.PPSIR1_21299"/>
<accession>A6G3J9</accession>
<dbReference type="InterPro" id="IPR030934">
    <property type="entry name" value="Intein_C"/>
</dbReference>
<dbReference type="RefSeq" id="WP_006971298.1">
    <property type="nucleotide sequence ID" value="NZ_ABCS01000018.1"/>
</dbReference>
<feature type="region of interest" description="Disordered" evidence="5">
    <location>
        <begin position="1914"/>
        <end position="1950"/>
    </location>
</feature>
<dbReference type="InterPro" id="IPR028994">
    <property type="entry name" value="Integrin_alpha_N"/>
</dbReference>
<dbReference type="eggNOG" id="COG3209">
    <property type="taxonomic scope" value="Bacteria"/>
</dbReference>
<dbReference type="InterPro" id="IPR006141">
    <property type="entry name" value="Intein_N"/>
</dbReference>
<feature type="chain" id="PRO_5002697365" evidence="6">
    <location>
        <begin position="18"/>
        <end position="2400"/>
    </location>
</feature>
<evidence type="ECO:0000313" key="9">
    <source>
        <dbReference type="Proteomes" id="UP000005801"/>
    </source>
</evidence>
<dbReference type="NCBIfam" id="TIGR01443">
    <property type="entry name" value="intein_Cterm"/>
    <property type="match status" value="1"/>
</dbReference>
<evidence type="ECO:0000256" key="6">
    <source>
        <dbReference type="SAM" id="SignalP"/>
    </source>
</evidence>
<dbReference type="InterPro" id="IPR003284">
    <property type="entry name" value="Sal_SpvB"/>
</dbReference>
<dbReference type="InterPro" id="IPR003587">
    <property type="entry name" value="Hint_dom_N"/>
</dbReference>
<protein>
    <submittedName>
        <fullName evidence="8">Rhs family protein-like protein</fullName>
    </submittedName>
</protein>
<gene>
    <name evidence="8" type="ORF">PPSIR1_21299</name>
</gene>
<dbReference type="GO" id="GO:0005576">
    <property type="term" value="C:extracellular region"/>
    <property type="evidence" value="ECO:0007669"/>
    <property type="project" value="UniProtKB-SubCell"/>
</dbReference>
<feature type="domain" description="Hint" evidence="7">
    <location>
        <begin position="2139"/>
        <end position="2242"/>
    </location>
</feature>
<name>A6G3J9_9BACT</name>
<dbReference type="Pfam" id="PF03534">
    <property type="entry name" value="SpvB"/>
    <property type="match status" value="1"/>
</dbReference>
<keyword evidence="9" id="KW-1185">Reference proteome</keyword>
<evidence type="ECO:0000256" key="3">
    <source>
        <dbReference type="ARBA" id="ARBA00022737"/>
    </source>
</evidence>
<dbReference type="NCBIfam" id="TIGR03696">
    <property type="entry name" value="Rhs_assc_core"/>
    <property type="match status" value="1"/>
</dbReference>
<feature type="compositionally biased region" description="Basic and acidic residues" evidence="5">
    <location>
        <begin position="1273"/>
        <end position="1282"/>
    </location>
</feature>
<comment type="subcellular location">
    <subcellularLocation>
        <location evidence="1">Secreted</location>
    </subcellularLocation>
</comment>
<dbReference type="Pfam" id="PF25023">
    <property type="entry name" value="TEN_YD-shell"/>
    <property type="match status" value="1"/>
</dbReference>
<organism evidence="8 9">
    <name type="scientific">Plesiocystis pacifica SIR-1</name>
    <dbReference type="NCBI Taxonomy" id="391625"/>
    <lineage>
        <taxon>Bacteria</taxon>
        <taxon>Pseudomonadati</taxon>
        <taxon>Myxococcota</taxon>
        <taxon>Polyangia</taxon>
        <taxon>Nannocystales</taxon>
        <taxon>Nannocystaceae</taxon>
        <taxon>Plesiocystis</taxon>
    </lineage>
</organism>
<dbReference type="SUPFAM" id="SSF51294">
    <property type="entry name" value="Hedgehog/intein (Hint) domain"/>
    <property type="match status" value="1"/>
</dbReference>
<feature type="region of interest" description="Disordered" evidence="5">
    <location>
        <begin position="1964"/>
        <end position="2018"/>
    </location>
</feature>
<dbReference type="PROSITE" id="PS50817">
    <property type="entry name" value="INTEIN_N_TER"/>
    <property type="match status" value="1"/>
</dbReference>
<evidence type="ECO:0000256" key="4">
    <source>
        <dbReference type="ARBA" id="ARBA00023026"/>
    </source>
</evidence>
<evidence type="ECO:0000313" key="8">
    <source>
        <dbReference type="EMBL" id="EDM79606.1"/>
    </source>
</evidence>
<dbReference type="Pfam" id="PF14412">
    <property type="entry name" value="AHH"/>
    <property type="match status" value="1"/>
</dbReference>
<dbReference type="PANTHER" id="PTHR32305:SF15">
    <property type="entry name" value="PROTEIN RHSA-RELATED"/>
    <property type="match status" value="1"/>
</dbReference>
<evidence type="ECO:0000259" key="7">
    <source>
        <dbReference type="SMART" id="SM00306"/>
    </source>
</evidence>
<evidence type="ECO:0000256" key="5">
    <source>
        <dbReference type="SAM" id="MobiDB-lite"/>
    </source>
</evidence>
<dbReference type="GO" id="GO:0016539">
    <property type="term" value="P:intein-mediated protein splicing"/>
    <property type="evidence" value="ECO:0007669"/>
    <property type="project" value="InterPro"/>
</dbReference>
<dbReference type="InterPro" id="IPR036844">
    <property type="entry name" value="Hint_dom_sf"/>
</dbReference>
<sequence>MLLALAGTLISAPVALADPPVVDPPPTVLPPEPQLTPTAPVGTLPGSFEVTDTGSAHYAIPLELPPAPGGHAPNLSLVYDSASGDGLLGVGWGLAGQSAISRCGPSLALDGELAPLTFTDDDQLCLDGQRLVLASGQHLAVGAEYRTRDDSFAQVRLLTPSECPAGMAFEVRRADGLIDRYGCSDDGQVRSHVGTQSWALSSRRDRFGNTIRYAYAFETLPTPEGFSRVDHRLARVEYGTRQVELEYEARPDDVTGFVRSTASELGIPTARAHRLTEVRTLVDDDLVRRWPLTYANDSITARSRITAIRECAADGVCRPATRFEYSLGELAADNEVEDTWSFDGVAFPHTYSQWHHDPYASAQVVLDGDGDGLTDILVASGNSGVPAPISRGWEFWQMQPEATAVNGNICGHNYGDVDPEDCPEGMYSLPEGLRSEVLSASDPQSIGVDQPMFAFDYDGDGRDDAIAATQTGSPGYPYGFAVWGFLITSPTKDGFGDVSLDISGPDTPAWIYAAADFTGDGLGDLLYCQGEPEDLEGWTGTWRLLPNTPGLGFEPEAAFDTQLHCSALDKLVLTDHDGDGVASPLVITGKAPGADSWLPVEQWADYRALVFDAGLTEASWAETGLPPDVVQRWRWAPTPILNVPKEYPWHGPTVGVDKIVDVQGDGLPDILRYELQTGDGVEDSLDIATSVLTADPPQPELGGVRLWLNVGGRFVDGGWVALADEPGGMLFREFTSASPLDWNADGAIDLLVPSAETQSWTAWLSQRDGSFAVEPLPDGPTWWTQVSINARSLAAMDVDGDGLHDPVFWSFALNGHWDIWRHRGEVPDRITAITDGMGQRVEIDYASLTDYEKPRLEAFDLDACSWPQDCARSPQVVVERHRIDTGLGSTQAPIFREYTHRYEGRRNDRLERRGLGFRRHETTEWVDGVAVAQRTRSFWNHLYDEDLAASPFAGRLASETEQRRDPETGRVWASRTARTFEAEPTVPGAYHVVSNLSVSKVWTLPGCFADFSLGFCSSEELTDEHLLSQTTHSVFSRDALLMPLQERATTGIANGPDVVTTARRQIEHDLDTWLLGQIVRETITSVGGPGGPDSVARTTAYAYDPDTGALASETREPEHPLLYLNTAYLRDAFGNVEKVTHTDFFLHSRELTIAYGPDGVFPIKVSNALGHSRSMQWHPGLGVLVDATTMAGLRQIVDIDGLGRTTGVRVYAANINKARGDDTTLSYLPSSGGGLSVRVSALGHGSEVTDYDRLGRPVREAWVGPDGLQRETRTRYDSEGRVHSSTLPSFGGQVPPGQHAFSYDGAGRLSLHEFPDGSFERWYYSGLTTEHRDAAGERSVTRVDAAGRVVERTRAGGTPDAERLCFDHGPFSQVVRVRPDCIEPGEDLLLPPGEAPATVKTFEHDRLGRLIASYDAQEGHQDLAWTAFDELASVVDGNGLLTEFGYDELGRLDARMDSDGLSTWTYDEQTPGLLSASLSATGVSKAISYDAFARPISVVNTIHGEDFVTRMAYDDRDRLARVHYPAAPHVAPIGVSHTYSDEGALLEVRDQSGEALWTAEAFDEHGNLTRERFANGLVTERGWDPLTGKLRRIQTLDPELGPADPLQDLRYDWNPVGTLAAREDVRGGQREDFGYDHLHRLAITRALKGAKVHERHFAYDSLSNLAYATDVGEYEYDGLGRLTLAGGVGHVWDDAGLLLERTDAEGTASFEYTAFDKPWLITRGAHELEFDYDADEGRVWRYDSAKEQETVYVGGLYERDTRPAEGGEELEHRYYLYAADRVIGELRFTVGSDLIVEQQQRTIHDDHLGSVDLVTDEAGHAAQRRSHDAWGKLRDPDDWTTPDEFLEPGEVNRGFTGHEGQLDFGLVNMKGRLYDPKLGRMASADPFVPAPGVTAGWNRFAYVVNNPVSLTDPSGFSPAPSSEPASPASDAPTSADSTSPTMEGANKSGSTFVIREVAPNEFESHTDLGESEAGSPTDHGPDSPEAETADQNSGNAESEAEARGPAGEASGAPGMAESTGSDIGLGVFDGLTNLAYSNDHLGMAVAAVRTASTGDLGALTNRAAYERGRVGGLLGSEAIARQPDSIPYHATMLLTEMAATAGVGAVEGLASGGRSLLQRALSQNGGGIRDALMEALPEFGCFLEGTPVLTPDGPVPIDELRAGDTVLAADLDERGNVLGFTQQIITGTSERQVDELLRLTLDADGERLTLTTTPDHPFYVPELDAYVRGEHLGEGTQLLTLGGEPVKLIGKASLPGPAAVFNLEVEGTHNYFAMVDGVAFLVHNGGCSRRLGKNLIAAGFTRPHGHAAHHIVAKAAKSAKEARLRLERLGIDIDDAVNGVFLPQTKAAKATSQAAYHPKLHTEKYYMAVTKRLRRAKTSEQATKILNRIADDLSKGVFPF</sequence>
<dbReference type="InterPro" id="IPR032871">
    <property type="entry name" value="AHH_dom_containing"/>
</dbReference>
<keyword evidence="3" id="KW-0677">Repeat</keyword>